<reference evidence="1 2" key="1">
    <citation type="submission" date="2023-09" db="EMBL/GenBank/DDBJ databases">
        <authorList>
            <person name="Astacio K.C."/>
            <person name="Barreto J.C."/>
            <person name="Colon C.A."/>
            <person name="Dejesus A.I."/>
            <person name="Gragirenes D.A."/>
            <person name="Navarro A."/>
            <person name="Negron R.A."/>
            <person name="Nunez P.S."/>
            <person name="Ortiz C.A."/>
            <person name="Ortiz A.Y."/>
            <person name="Roman V.A."/>
            <person name="Sanchez M.A."/>
            <person name="Serrano K.M."/>
            <person name="Klyczek K."/>
            <person name="Ko C."/>
            <person name="Russell D.A."/>
            <person name="Jacobs-Sera D."/>
            <person name="Hatfull G.F."/>
        </authorList>
    </citation>
    <scope>NUCLEOTIDE SEQUENCE [LARGE SCALE GENOMIC DNA]</scope>
</reference>
<proteinExistence type="predicted"/>
<evidence type="ECO:0000313" key="2">
    <source>
        <dbReference type="Proteomes" id="UP001305869"/>
    </source>
</evidence>
<organism evidence="1 2">
    <name type="scientific">Microbacterium phage Mabodamaca</name>
    <dbReference type="NCBI Taxonomy" id="3078574"/>
    <lineage>
        <taxon>Viruses</taxon>
        <taxon>Duplodnaviria</taxon>
        <taxon>Heunggongvirae</taxon>
        <taxon>Uroviricota</taxon>
        <taxon>Caudoviricetes</taxon>
        <taxon>Casidaviridae</taxon>
        <taxon>Mabodamacavirus</taxon>
        <taxon>Mabodamacavirus mabodamaca</taxon>
    </lineage>
</organism>
<name>A0AA96SEX9_9CAUD</name>
<accession>A0AA96SEX9</accession>
<evidence type="ECO:0000313" key="1">
    <source>
        <dbReference type="EMBL" id="WNT44339.1"/>
    </source>
</evidence>
<sequence length="299" mass="30659">MALSSWPRVNEDTTDAQYAELFNSIIGTGVRDPDGLAVTADSTGLNVKVSSGFAVVGGNAFRSTATETLAIAPNTSNVPRLDLVVLRRAFSSGPGATVTLLVKDASETLAADVRGVLELPLATVVVAPNAATITSANVTDKRRYLSTRVGIWETADRPVARRGLIGLNTTTGGWETNTDGTANGWGPLVSWASIPGKPATIPVSEGGTGATNATAARTNLGAAAASHTHPWSEVTDKPATFPPSTHGHALTDANITGILPVVQGGTGVTNLAALLQALGIFVSATAPAHSNGRVWIKRP</sequence>
<dbReference type="Proteomes" id="UP001305869">
    <property type="component" value="Segment"/>
</dbReference>
<dbReference type="EMBL" id="OR613467">
    <property type="protein sequence ID" value="WNT44339.1"/>
    <property type="molecule type" value="Genomic_DNA"/>
</dbReference>
<protein>
    <submittedName>
        <fullName evidence="1">Minor tail protein</fullName>
    </submittedName>
</protein>
<gene>
    <name evidence="1" type="primary">19</name>
    <name evidence="1" type="ORF">SEA_MABODAMACA_19</name>
</gene>
<keyword evidence="2" id="KW-1185">Reference proteome</keyword>